<dbReference type="OrthoDB" id="6163253at2759"/>
<feature type="compositionally biased region" description="Polar residues" evidence="1">
    <location>
        <begin position="477"/>
        <end position="491"/>
    </location>
</feature>
<feature type="region of interest" description="Disordered" evidence="1">
    <location>
        <begin position="123"/>
        <end position="246"/>
    </location>
</feature>
<feature type="compositionally biased region" description="Polar residues" evidence="1">
    <location>
        <begin position="447"/>
        <end position="456"/>
    </location>
</feature>
<feature type="compositionally biased region" description="Polar residues" evidence="1">
    <location>
        <begin position="123"/>
        <end position="139"/>
    </location>
</feature>
<dbReference type="EMBL" id="CAJPWZ010002151">
    <property type="protein sequence ID" value="CAG2231665.1"/>
    <property type="molecule type" value="Genomic_DNA"/>
</dbReference>
<feature type="region of interest" description="Disordered" evidence="1">
    <location>
        <begin position="77"/>
        <end position="111"/>
    </location>
</feature>
<feature type="region of interest" description="Disordered" evidence="1">
    <location>
        <begin position="29"/>
        <end position="53"/>
    </location>
</feature>
<comment type="caution">
    <text evidence="2">The sequence shown here is derived from an EMBL/GenBank/DDBJ whole genome shotgun (WGS) entry which is preliminary data.</text>
</comment>
<protein>
    <submittedName>
        <fullName evidence="2">Uncharacterized protein</fullName>
    </submittedName>
</protein>
<feature type="compositionally biased region" description="Polar residues" evidence="1">
    <location>
        <begin position="185"/>
        <end position="207"/>
    </location>
</feature>
<feature type="compositionally biased region" description="Basic and acidic residues" evidence="1">
    <location>
        <begin position="409"/>
        <end position="425"/>
    </location>
</feature>
<proteinExistence type="predicted"/>
<dbReference type="AlphaFoldDB" id="A0A8S3TD61"/>
<feature type="compositionally biased region" description="Polar residues" evidence="1">
    <location>
        <begin position="523"/>
        <end position="540"/>
    </location>
</feature>
<sequence length="583" mass="64816">MLTCLSHLPEPQKKVRKLAKLWSSDEYITSENDSVYSDESPPRKSRDGKKNKEEIPVDIAKTLNSCIDELTDSITQNDGLEDIDMDMNIPNGYSAGDSEQEQYGAQQKNRHVNGNYIPSLQLRNLSQSEEQSCEYNGQDQLEDARQMSWRSSVSSGGQSSRSTSETRDASMQTDSPFMSLPIRSPMSTQTESGSRHSLSASPISVWNSVDKCIKSPKGHSDGGKEKSPGGKKMVKTKQCKLSDLSHTTPDTWSADITDVPPNFDANVDMESGSESDGDAVIVETETCSPATPSTSDHFFESGYMVLQEPPSGKQIPVKYEVTLKPEETNIHYNVEKTEYKTYGLHSPGRETENIPESININITDNTSNVSENRYETITRQQFQLNQATDETPSGNIISERTFRASSELSSDRSDSNLEIRSERRRGVSAAYDSDDIDSLASYGKYFTGSQENTPRGNITKLESDQTESGSFHEGENEPQNLEQTSNMTPRSFISEDQKLSVESINASRDTSRSSEDVYVTAEMSRTSSMSSEYKTPQQSPREGDEINDLSCENIQIPDISDSSKALINEKLKERNKNAKNCVC</sequence>
<name>A0A8S3TD61_MYTED</name>
<evidence type="ECO:0000313" key="3">
    <source>
        <dbReference type="Proteomes" id="UP000683360"/>
    </source>
</evidence>
<dbReference type="Proteomes" id="UP000683360">
    <property type="component" value="Unassembled WGS sequence"/>
</dbReference>
<feature type="compositionally biased region" description="Basic and acidic residues" evidence="1">
    <location>
        <begin position="218"/>
        <end position="228"/>
    </location>
</feature>
<feature type="region of interest" description="Disordered" evidence="1">
    <location>
        <begin position="446"/>
        <end position="545"/>
    </location>
</feature>
<feature type="region of interest" description="Disordered" evidence="1">
    <location>
        <begin position="386"/>
        <end position="430"/>
    </location>
</feature>
<feature type="compositionally biased region" description="Basic and acidic residues" evidence="1">
    <location>
        <begin position="40"/>
        <end position="53"/>
    </location>
</feature>
<keyword evidence="3" id="KW-1185">Reference proteome</keyword>
<evidence type="ECO:0000256" key="1">
    <source>
        <dbReference type="SAM" id="MobiDB-lite"/>
    </source>
</evidence>
<accession>A0A8S3TD61</accession>
<organism evidence="2 3">
    <name type="scientific">Mytilus edulis</name>
    <name type="common">Blue mussel</name>
    <dbReference type="NCBI Taxonomy" id="6550"/>
    <lineage>
        <taxon>Eukaryota</taxon>
        <taxon>Metazoa</taxon>
        <taxon>Spiralia</taxon>
        <taxon>Lophotrochozoa</taxon>
        <taxon>Mollusca</taxon>
        <taxon>Bivalvia</taxon>
        <taxon>Autobranchia</taxon>
        <taxon>Pteriomorphia</taxon>
        <taxon>Mytilida</taxon>
        <taxon>Mytiloidea</taxon>
        <taxon>Mytilidae</taxon>
        <taxon>Mytilinae</taxon>
        <taxon>Mytilus</taxon>
    </lineage>
</organism>
<feature type="compositionally biased region" description="Low complexity" evidence="1">
    <location>
        <begin position="148"/>
        <end position="163"/>
    </location>
</feature>
<evidence type="ECO:0000313" key="2">
    <source>
        <dbReference type="EMBL" id="CAG2231665.1"/>
    </source>
</evidence>
<reference evidence="2" key="1">
    <citation type="submission" date="2021-03" db="EMBL/GenBank/DDBJ databases">
        <authorList>
            <person name="Bekaert M."/>
        </authorList>
    </citation>
    <scope>NUCLEOTIDE SEQUENCE</scope>
</reference>
<feature type="compositionally biased region" description="Polar residues" evidence="1">
    <location>
        <begin position="386"/>
        <end position="398"/>
    </location>
</feature>
<gene>
    <name evidence="2" type="ORF">MEDL_44438</name>
</gene>